<dbReference type="PROSITE" id="PS00108">
    <property type="entry name" value="PROTEIN_KINASE_ST"/>
    <property type="match status" value="1"/>
</dbReference>
<comment type="caution">
    <text evidence="17">The sequence shown here is derived from an EMBL/GenBank/DDBJ whole genome shotgun (WGS) entry which is preliminary data.</text>
</comment>
<keyword evidence="18" id="KW-1185">Reference proteome</keyword>
<keyword evidence="7 14" id="KW-0547">Nucleotide-binding</keyword>
<keyword evidence="3 15" id="KW-0723">Serine/threonine-protein kinase</keyword>
<sequence>MNIKSQVPSSSFFDVSKGSLWLNTTASRNISESIQENFYIYSSKHQTFKIKTLYLQGHYIFRKKKNGQNKIADILNATICEIEQPNLGAGIKIIKAGQIIEIYGMIMNWLSQLKLYCIQQDFTSKYSIITLLGQGTFGKVYKIKSRTTQQNYAVKVFEKKTLINYQDYLVLTKELQIVRILNHPAITHFYETFENAEFIFIVYEMIEQGELSQLIKERYLSEEECLYITKQLLQGLLFMHSQGILHRDLKPSNILLKDRNSFQIAITDFGLADFYKIDGKYIYTRCGTPGFVAPEVLQDKIYDYKIDIYSVGVILFMLLTGGKSPFQGPDPDERLYQNYKGSVDYSLLPNLSEKTFNLLQSMLELDPYKRISAKAALNHQAFRNFKTNKFSLILNKTPKCNDKIFSSRLKINTNTNLDKYLQLTPRTLNIQQKPVNNMKKEAIRRGFKKMETFSHRSPQLSPIKTLTRFELFP</sequence>
<dbReference type="PANTHER" id="PTHR24345:SF0">
    <property type="entry name" value="CELL CYCLE SERINE_THREONINE-PROTEIN KINASE CDC5_MSD2"/>
    <property type="match status" value="1"/>
</dbReference>
<dbReference type="EC" id="2.7.11.1" evidence="2"/>
<evidence type="ECO:0000256" key="2">
    <source>
        <dbReference type="ARBA" id="ARBA00012513"/>
    </source>
</evidence>
<dbReference type="EMBL" id="CAJJDN010000032">
    <property type="protein sequence ID" value="CAD8074708.1"/>
    <property type="molecule type" value="Genomic_DNA"/>
</dbReference>
<dbReference type="PANTHER" id="PTHR24345">
    <property type="entry name" value="SERINE/THREONINE-PROTEIN KINASE PLK"/>
    <property type="match status" value="1"/>
</dbReference>
<evidence type="ECO:0000256" key="5">
    <source>
        <dbReference type="ARBA" id="ARBA00022723"/>
    </source>
</evidence>
<evidence type="ECO:0000256" key="12">
    <source>
        <dbReference type="ARBA" id="ARBA00047899"/>
    </source>
</evidence>
<keyword evidence="8" id="KW-0418">Kinase</keyword>
<dbReference type="Pfam" id="PF00069">
    <property type="entry name" value="Pkinase"/>
    <property type="match status" value="1"/>
</dbReference>
<evidence type="ECO:0000256" key="7">
    <source>
        <dbReference type="ARBA" id="ARBA00022741"/>
    </source>
</evidence>
<evidence type="ECO:0000313" key="17">
    <source>
        <dbReference type="EMBL" id="CAD8074708.1"/>
    </source>
</evidence>
<accession>A0A8S1M1Q9</accession>
<protein>
    <recommendedName>
        <fullName evidence="2">non-specific serine/threonine protein kinase</fullName>
        <ecNumber evidence="2">2.7.11.1</ecNumber>
    </recommendedName>
</protein>
<dbReference type="GO" id="GO:0046872">
    <property type="term" value="F:metal ion binding"/>
    <property type="evidence" value="ECO:0007669"/>
    <property type="project" value="UniProtKB-KW"/>
</dbReference>
<keyword evidence="6" id="KW-0677">Repeat</keyword>
<evidence type="ECO:0000256" key="6">
    <source>
        <dbReference type="ARBA" id="ARBA00022737"/>
    </source>
</evidence>
<comment type="cofactor">
    <cofactor evidence="1">
        <name>Mg(2+)</name>
        <dbReference type="ChEBI" id="CHEBI:18420"/>
    </cofactor>
</comment>
<dbReference type="InterPro" id="IPR008271">
    <property type="entry name" value="Ser/Thr_kinase_AS"/>
</dbReference>
<evidence type="ECO:0000256" key="11">
    <source>
        <dbReference type="ARBA" id="ARBA00024334"/>
    </source>
</evidence>
<evidence type="ECO:0000256" key="14">
    <source>
        <dbReference type="PROSITE-ProRule" id="PRU10141"/>
    </source>
</evidence>
<organism evidence="17 18">
    <name type="scientific">Paramecium sonneborni</name>
    <dbReference type="NCBI Taxonomy" id="65129"/>
    <lineage>
        <taxon>Eukaryota</taxon>
        <taxon>Sar</taxon>
        <taxon>Alveolata</taxon>
        <taxon>Ciliophora</taxon>
        <taxon>Intramacronucleata</taxon>
        <taxon>Oligohymenophorea</taxon>
        <taxon>Peniculida</taxon>
        <taxon>Parameciidae</taxon>
        <taxon>Paramecium</taxon>
    </lineage>
</organism>
<evidence type="ECO:0000256" key="8">
    <source>
        <dbReference type="ARBA" id="ARBA00022777"/>
    </source>
</evidence>
<dbReference type="SMART" id="SM00220">
    <property type="entry name" value="S_TKc"/>
    <property type="match status" value="1"/>
</dbReference>
<feature type="binding site" evidence="14">
    <location>
        <position position="155"/>
    </location>
    <ligand>
        <name>ATP</name>
        <dbReference type="ChEBI" id="CHEBI:30616"/>
    </ligand>
</feature>
<evidence type="ECO:0000256" key="3">
    <source>
        <dbReference type="ARBA" id="ARBA00022527"/>
    </source>
</evidence>
<dbReference type="OrthoDB" id="40902at2759"/>
<evidence type="ECO:0000256" key="13">
    <source>
        <dbReference type="ARBA" id="ARBA00048679"/>
    </source>
</evidence>
<proteinExistence type="inferred from homology"/>
<name>A0A8S1M1Q9_9CILI</name>
<dbReference type="Proteomes" id="UP000692954">
    <property type="component" value="Unassembled WGS sequence"/>
</dbReference>
<evidence type="ECO:0000256" key="15">
    <source>
        <dbReference type="RuleBase" id="RU000304"/>
    </source>
</evidence>
<evidence type="ECO:0000256" key="1">
    <source>
        <dbReference type="ARBA" id="ARBA00001946"/>
    </source>
</evidence>
<dbReference type="InterPro" id="IPR000719">
    <property type="entry name" value="Prot_kinase_dom"/>
</dbReference>
<keyword evidence="4" id="KW-0808">Transferase</keyword>
<reference evidence="17" key="1">
    <citation type="submission" date="2021-01" db="EMBL/GenBank/DDBJ databases">
        <authorList>
            <consortium name="Genoscope - CEA"/>
            <person name="William W."/>
        </authorList>
    </citation>
    <scope>NUCLEOTIDE SEQUENCE</scope>
</reference>
<comment type="catalytic activity">
    <reaction evidence="13">
        <text>L-seryl-[protein] + ATP = O-phospho-L-seryl-[protein] + ADP + H(+)</text>
        <dbReference type="Rhea" id="RHEA:17989"/>
        <dbReference type="Rhea" id="RHEA-COMP:9863"/>
        <dbReference type="Rhea" id="RHEA-COMP:11604"/>
        <dbReference type="ChEBI" id="CHEBI:15378"/>
        <dbReference type="ChEBI" id="CHEBI:29999"/>
        <dbReference type="ChEBI" id="CHEBI:30616"/>
        <dbReference type="ChEBI" id="CHEBI:83421"/>
        <dbReference type="ChEBI" id="CHEBI:456216"/>
        <dbReference type="EC" id="2.7.11.1"/>
    </reaction>
</comment>
<keyword evidence="5" id="KW-0479">Metal-binding</keyword>
<dbReference type="FunFam" id="3.30.200.20:FF:000315">
    <property type="entry name" value="Calcium-dependent protein kinase 3"/>
    <property type="match status" value="1"/>
</dbReference>
<comment type="similarity">
    <text evidence="11">Belongs to the protein kinase superfamily. Ser/Thr protein kinase family. CDPK subfamily.</text>
</comment>
<dbReference type="PROSITE" id="PS50011">
    <property type="entry name" value="PROTEIN_KINASE_DOM"/>
    <property type="match status" value="1"/>
</dbReference>
<evidence type="ECO:0000313" key="18">
    <source>
        <dbReference type="Proteomes" id="UP000692954"/>
    </source>
</evidence>
<keyword evidence="10 14" id="KW-0067">ATP-binding</keyword>
<evidence type="ECO:0000256" key="9">
    <source>
        <dbReference type="ARBA" id="ARBA00022837"/>
    </source>
</evidence>
<dbReference type="InterPro" id="IPR017441">
    <property type="entry name" value="Protein_kinase_ATP_BS"/>
</dbReference>
<feature type="domain" description="Protein kinase" evidence="16">
    <location>
        <begin position="126"/>
        <end position="382"/>
    </location>
</feature>
<dbReference type="GO" id="GO:0004674">
    <property type="term" value="F:protein serine/threonine kinase activity"/>
    <property type="evidence" value="ECO:0007669"/>
    <property type="project" value="UniProtKB-KW"/>
</dbReference>
<evidence type="ECO:0000256" key="10">
    <source>
        <dbReference type="ARBA" id="ARBA00022840"/>
    </source>
</evidence>
<dbReference type="GO" id="GO:0005524">
    <property type="term" value="F:ATP binding"/>
    <property type="evidence" value="ECO:0007669"/>
    <property type="project" value="UniProtKB-UniRule"/>
</dbReference>
<gene>
    <name evidence="17" type="ORF">PSON_ATCC_30995.1.T0320236</name>
</gene>
<keyword evidence="9" id="KW-0106">Calcium</keyword>
<dbReference type="FunFam" id="1.10.510.10:FF:000945">
    <property type="entry name" value="Uncharacterized protein"/>
    <property type="match status" value="1"/>
</dbReference>
<evidence type="ECO:0000256" key="4">
    <source>
        <dbReference type="ARBA" id="ARBA00022679"/>
    </source>
</evidence>
<dbReference type="AlphaFoldDB" id="A0A8S1M1Q9"/>
<dbReference type="PROSITE" id="PS00107">
    <property type="entry name" value="PROTEIN_KINASE_ATP"/>
    <property type="match status" value="1"/>
</dbReference>
<dbReference type="GO" id="GO:0005634">
    <property type="term" value="C:nucleus"/>
    <property type="evidence" value="ECO:0007669"/>
    <property type="project" value="TreeGrafter"/>
</dbReference>
<evidence type="ECO:0000259" key="16">
    <source>
        <dbReference type="PROSITE" id="PS50011"/>
    </source>
</evidence>
<comment type="catalytic activity">
    <reaction evidence="12">
        <text>L-threonyl-[protein] + ATP = O-phospho-L-threonyl-[protein] + ADP + H(+)</text>
        <dbReference type="Rhea" id="RHEA:46608"/>
        <dbReference type="Rhea" id="RHEA-COMP:11060"/>
        <dbReference type="Rhea" id="RHEA-COMP:11605"/>
        <dbReference type="ChEBI" id="CHEBI:15378"/>
        <dbReference type="ChEBI" id="CHEBI:30013"/>
        <dbReference type="ChEBI" id="CHEBI:30616"/>
        <dbReference type="ChEBI" id="CHEBI:61977"/>
        <dbReference type="ChEBI" id="CHEBI:456216"/>
        <dbReference type="EC" id="2.7.11.1"/>
    </reaction>
</comment>